<dbReference type="PANTHER" id="PTHR24148">
    <property type="entry name" value="ANKYRIN REPEAT DOMAIN-CONTAINING PROTEIN 39 HOMOLOG-RELATED"/>
    <property type="match status" value="1"/>
</dbReference>
<accession>A0A3D8RU80</accession>
<dbReference type="PANTHER" id="PTHR24148:SF64">
    <property type="entry name" value="HETEROKARYON INCOMPATIBILITY DOMAIN-CONTAINING PROTEIN"/>
    <property type="match status" value="1"/>
</dbReference>
<comment type="caution">
    <text evidence="3">The sequence shown here is derived from an EMBL/GenBank/DDBJ whole genome shotgun (WGS) entry which is preliminary data.</text>
</comment>
<dbReference type="Pfam" id="PF06985">
    <property type="entry name" value="HET"/>
    <property type="match status" value="1"/>
</dbReference>
<dbReference type="AlphaFoldDB" id="A0A3D8RU80"/>
<protein>
    <recommendedName>
        <fullName evidence="2">Heterokaryon incompatibility domain-containing protein</fullName>
    </recommendedName>
</protein>
<name>A0A3D8RU80_9HELO</name>
<dbReference type="Pfam" id="PF26639">
    <property type="entry name" value="Het-6_barrel"/>
    <property type="match status" value="1"/>
</dbReference>
<dbReference type="InterPro" id="IPR010730">
    <property type="entry name" value="HET"/>
</dbReference>
<proteinExistence type="predicted"/>
<evidence type="ECO:0000313" key="4">
    <source>
        <dbReference type="Proteomes" id="UP000256645"/>
    </source>
</evidence>
<gene>
    <name evidence="3" type="ORF">BP6252_05705</name>
</gene>
<dbReference type="EMBL" id="PDLM01000005">
    <property type="protein sequence ID" value="RDW77652.1"/>
    <property type="molecule type" value="Genomic_DNA"/>
</dbReference>
<dbReference type="InterPro" id="IPR052895">
    <property type="entry name" value="HetReg/Transcr_Mod"/>
</dbReference>
<evidence type="ECO:0000256" key="1">
    <source>
        <dbReference type="SAM" id="MobiDB-lite"/>
    </source>
</evidence>
<feature type="domain" description="Heterokaryon incompatibility" evidence="2">
    <location>
        <begin position="103"/>
        <end position="295"/>
    </location>
</feature>
<evidence type="ECO:0000313" key="3">
    <source>
        <dbReference type="EMBL" id="RDW77652.1"/>
    </source>
</evidence>
<evidence type="ECO:0000259" key="2">
    <source>
        <dbReference type="Pfam" id="PF06985"/>
    </source>
</evidence>
<dbReference type="OrthoDB" id="3565126at2759"/>
<keyword evidence="4" id="KW-1185">Reference proteome</keyword>
<organism evidence="3 4">
    <name type="scientific">Coleophoma cylindrospora</name>
    <dbReference type="NCBI Taxonomy" id="1849047"/>
    <lineage>
        <taxon>Eukaryota</taxon>
        <taxon>Fungi</taxon>
        <taxon>Dikarya</taxon>
        <taxon>Ascomycota</taxon>
        <taxon>Pezizomycotina</taxon>
        <taxon>Leotiomycetes</taxon>
        <taxon>Helotiales</taxon>
        <taxon>Dermateaceae</taxon>
        <taxon>Coleophoma</taxon>
    </lineage>
</organism>
<sequence>MESRLARNISKLGFGKQQSSQSELEDDDIGPNPAQPRGPPSNVATSLARYFSKLGFHKQRTYTELKEDEIRLITLQPGKQDSVVRCDIEVVSIDSDIESAINYEALSYAWGNVRDTKTIMVSNLPFEATLNLELALRNLRHEHSTGKLWVDAICINQQDDKERNAQVKLMAHIYSQASRVLVWFGQMDPQSELAFDMVELSIRPSASTFVSVNREYFPYAPGKGSIEDILSKLDEDLNKASHDSLALQRRNHAIRLGYNLYDFSKDGHALNEAIIHTFTPRGRYDWWRRLWVVQEVLCARDVWFVCGSRLLALHDIARVLKGYAYYTSSSKTRSALVSCLDHVLQLEDLRVKYGLSWNSSPTKSLVHLIKLFEGRECSDARDKIYSLLNLSSFRFARIQPDYRKSTAEVFAVATRSIIAESGSLNSVVWMRCSQKILLRRSKVKCLPTWVPDFSTWSQAREEFMTEAQQDLYDASKRKIDPLIALDSSKGILVLRILAKFVDTIVSISGPTLEGSRREVTRSFTEREPQDLDNTIYVNGERGIDAYWRTLLKDLNTPPQANRALERLKKDDIARGQHMYYQWTGRHSNLQSIQGGMRLGHTPSSTSSLFLDHLRYYGSVENDCFVGTKNGYMGLVEGPVRIGDSIFVAHGSTVPLVLRPAHGNGGDVEGTGGRYSLICRAYVHGIMDGELSDKMKTPSWDARNVMIELI</sequence>
<reference evidence="3 4" key="1">
    <citation type="journal article" date="2018" name="IMA Fungus">
        <title>IMA Genome-F 9: Draft genome sequence of Annulohypoxylon stygium, Aspergillus mulundensis, Berkeleyomyces basicola (syn. Thielaviopsis basicola), Ceratocystis smalleyi, two Cercospora beticola strains, Coleophoma cylindrospora, Fusarium fracticaudum, Phialophora cf. hyalina, and Morchella septimelata.</title>
        <authorList>
            <person name="Wingfield B.D."/>
            <person name="Bills G.F."/>
            <person name="Dong Y."/>
            <person name="Huang W."/>
            <person name="Nel W.J."/>
            <person name="Swalarsk-Parry B.S."/>
            <person name="Vaghefi N."/>
            <person name="Wilken P.M."/>
            <person name="An Z."/>
            <person name="de Beer Z.W."/>
            <person name="De Vos L."/>
            <person name="Chen L."/>
            <person name="Duong T.A."/>
            <person name="Gao Y."/>
            <person name="Hammerbacher A."/>
            <person name="Kikkert J.R."/>
            <person name="Li Y."/>
            <person name="Li H."/>
            <person name="Li K."/>
            <person name="Li Q."/>
            <person name="Liu X."/>
            <person name="Ma X."/>
            <person name="Naidoo K."/>
            <person name="Pethybridge S.J."/>
            <person name="Sun J."/>
            <person name="Steenkamp E.T."/>
            <person name="van der Nest M.A."/>
            <person name="van Wyk S."/>
            <person name="Wingfield M.J."/>
            <person name="Xiong C."/>
            <person name="Yue Q."/>
            <person name="Zhang X."/>
        </authorList>
    </citation>
    <scope>NUCLEOTIDE SEQUENCE [LARGE SCALE GENOMIC DNA]</scope>
    <source>
        <strain evidence="3 4">BP6252</strain>
    </source>
</reference>
<feature type="region of interest" description="Disordered" evidence="1">
    <location>
        <begin position="1"/>
        <end position="42"/>
    </location>
</feature>
<dbReference type="Proteomes" id="UP000256645">
    <property type="component" value="Unassembled WGS sequence"/>
</dbReference>